<keyword evidence="1" id="KW-0812">Transmembrane</keyword>
<keyword evidence="1" id="KW-0472">Membrane</keyword>
<keyword evidence="1" id="KW-1133">Transmembrane helix</keyword>
<dbReference type="PANTHER" id="PTHR34980:SF2">
    <property type="entry name" value="INNER MEMBRANE PROTEIN YHAH-RELATED"/>
    <property type="match status" value="1"/>
</dbReference>
<name>A0ABV0HE69_9ENTR</name>
<feature type="transmembrane region" description="Helical" evidence="1">
    <location>
        <begin position="104"/>
        <end position="129"/>
    </location>
</feature>
<reference evidence="2 3" key="1">
    <citation type="submission" date="2024-01" db="EMBL/GenBank/DDBJ databases">
        <title>Pseudocitrobacter sp. Endophytic strain Cyp-38L.</title>
        <authorList>
            <person name="Amer M.A."/>
            <person name="Hamed S.M."/>
        </authorList>
    </citation>
    <scope>NUCLEOTIDE SEQUENCE [LARGE SCALE GENOMIC DNA]</scope>
    <source>
        <strain evidence="2 3">Cyp38S</strain>
    </source>
</reference>
<dbReference type="Pfam" id="PF05656">
    <property type="entry name" value="DUF805"/>
    <property type="match status" value="1"/>
</dbReference>
<dbReference type="EMBL" id="JAYMYY010000001">
    <property type="protein sequence ID" value="MEO3988794.1"/>
    <property type="molecule type" value="Genomic_DNA"/>
</dbReference>
<feature type="transmembrane region" description="Helical" evidence="1">
    <location>
        <begin position="70"/>
        <end position="92"/>
    </location>
</feature>
<evidence type="ECO:0000256" key="1">
    <source>
        <dbReference type="SAM" id="Phobius"/>
    </source>
</evidence>
<evidence type="ECO:0000313" key="2">
    <source>
        <dbReference type="EMBL" id="MEO3988794.1"/>
    </source>
</evidence>
<protein>
    <submittedName>
        <fullName evidence="2">DUF805 domain-containing protein</fullName>
    </submittedName>
</protein>
<proteinExistence type="predicted"/>
<organism evidence="2 3">
    <name type="scientific">Pseudocitrobacter cyperus</name>
    <dbReference type="NCBI Taxonomy" id="3112843"/>
    <lineage>
        <taxon>Bacteria</taxon>
        <taxon>Pseudomonadati</taxon>
        <taxon>Pseudomonadota</taxon>
        <taxon>Gammaproteobacteria</taxon>
        <taxon>Enterobacterales</taxon>
        <taxon>Enterobacteriaceae</taxon>
        <taxon>Pseudocitrobacter</taxon>
    </lineage>
</organism>
<dbReference type="InterPro" id="IPR008523">
    <property type="entry name" value="DUF805"/>
</dbReference>
<comment type="caution">
    <text evidence="2">The sequence shown here is derived from an EMBL/GenBank/DDBJ whole genome shotgun (WGS) entry which is preliminary data.</text>
</comment>
<accession>A0ABV0HE69</accession>
<keyword evidence="3" id="KW-1185">Reference proteome</keyword>
<dbReference type="Proteomes" id="UP001444146">
    <property type="component" value="Unassembled WGS sequence"/>
</dbReference>
<feature type="transmembrane region" description="Helical" evidence="1">
    <location>
        <begin position="135"/>
        <end position="159"/>
    </location>
</feature>
<gene>
    <name evidence="2" type="ORF">VSR74_02995</name>
</gene>
<feature type="transmembrane region" description="Helical" evidence="1">
    <location>
        <begin position="28"/>
        <end position="50"/>
    </location>
</feature>
<sequence>MNYSFAECYWQGWKKTFDYKTRSNRSEFFLFVLINILIVVFIALVSYYTLVWGVSDHTSRGGLIFAWSYYVYYPLRKYATLILIFPFISLGVRRMHDSGRSGWWFGIPILFELIVLPIAFSKIFTFLISREVDYAFMYALGYIKMAMDVIIILFILWLCMKPSTQQNRSLT</sequence>
<dbReference type="PANTHER" id="PTHR34980">
    <property type="entry name" value="INNER MEMBRANE PROTEIN-RELATED-RELATED"/>
    <property type="match status" value="1"/>
</dbReference>
<evidence type="ECO:0000313" key="3">
    <source>
        <dbReference type="Proteomes" id="UP001444146"/>
    </source>
</evidence>
<dbReference type="RefSeq" id="WP_347793326.1">
    <property type="nucleotide sequence ID" value="NZ_JAYMYY010000001.1"/>
</dbReference>